<evidence type="ECO:0000256" key="2">
    <source>
        <dbReference type="SAM" id="Phobius"/>
    </source>
</evidence>
<reference evidence="3 4" key="1">
    <citation type="submission" date="2024-01" db="EMBL/GenBank/DDBJ databases">
        <title>Characterization of antibiotic resistant novel bacterial strains and their environmental applications.</title>
        <authorList>
            <person name="Manzoor S."/>
            <person name="Abbas S."/>
            <person name="Arshad M."/>
            <person name="Ahmed I."/>
        </authorList>
    </citation>
    <scope>NUCLEOTIDE SEQUENCE [LARGE SCALE GENOMIC DNA]</scope>
    <source>
        <strain evidence="3 4">NCCP-602</strain>
    </source>
</reference>
<feature type="region of interest" description="Disordered" evidence="1">
    <location>
        <begin position="1"/>
        <end position="106"/>
    </location>
</feature>
<dbReference type="Proteomes" id="UP001498238">
    <property type="component" value="Unassembled WGS sequence"/>
</dbReference>
<gene>
    <name evidence="3" type="ORF">NCCP602_20810</name>
</gene>
<feature type="transmembrane region" description="Helical" evidence="2">
    <location>
        <begin position="395"/>
        <end position="414"/>
    </location>
</feature>
<name>A0ABN0SNX9_9MICO</name>
<feature type="compositionally biased region" description="Low complexity" evidence="1">
    <location>
        <begin position="244"/>
        <end position="257"/>
    </location>
</feature>
<organism evidence="3 4">
    <name type="scientific">Brevibacterium metallidurans</name>
    <dbReference type="NCBI Taxonomy" id="1482676"/>
    <lineage>
        <taxon>Bacteria</taxon>
        <taxon>Bacillati</taxon>
        <taxon>Actinomycetota</taxon>
        <taxon>Actinomycetes</taxon>
        <taxon>Micrococcales</taxon>
        <taxon>Brevibacteriaceae</taxon>
        <taxon>Brevibacterium</taxon>
    </lineage>
</organism>
<evidence type="ECO:0000313" key="3">
    <source>
        <dbReference type="EMBL" id="GAA0036120.1"/>
    </source>
</evidence>
<feature type="compositionally biased region" description="Low complexity" evidence="1">
    <location>
        <begin position="265"/>
        <end position="277"/>
    </location>
</feature>
<evidence type="ECO:0000256" key="1">
    <source>
        <dbReference type="SAM" id="MobiDB-lite"/>
    </source>
</evidence>
<feature type="compositionally biased region" description="Gly residues" evidence="1">
    <location>
        <begin position="16"/>
        <end position="27"/>
    </location>
</feature>
<sequence length="488" mass="48483">MATRLLGSSPARRGGESAGGTGGGTAGATGADSAGADAGDQPGPSGQDSASATKRTAADGTGAVAASARHGAGSSESGSHGAGSSRVGSHGAGSHGIEAGAPTDEPLPKHSVGRALLAAVFAAAIVSVILLAFSWPTVTSDPRDLPIAAVGDASRITANAPDGMIDLKEADSRAEAEQMIREREVYGAFVLTGEDPEILVSSAASPAVAQQLRGIGTQMQEAIDGQAISGMQEGMNQMQAALEAAAEAAENPGARAAGAGGQPGQNGQPGANGSGAAEVPDASAMEVPKVTVTDVVPLSEDDSTGAGLAIAGLPLTIGGIVGGVLTSMLVRSRRMRAVAVIAYGVIGGVALALILQAWFGILQGDFWLNALAAGLAVASTSAIINGFVSLIGPDGIAVGAVLTMFIGNPISSLTQPKEFLAGAWGEIGQFFVPGAAGTLLRDLSYFPDAPMATSWWVLIGWFVVGIALILLGHLIALAKKRKVPAGRH</sequence>
<feature type="transmembrane region" description="Helical" evidence="2">
    <location>
        <begin position="115"/>
        <end position="135"/>
    </location>
</feature>
<keyword evidence="2" id="KW-0812">Transmembrane</keyword>
<feature type="transmembrane region" description="Helical" evidence="2">
    <location>
        <begin position="306"/>
        <end position="330"/>
    </location>
</feature>
<proteinExistence type="predicted"/>
<keyword evidence="2" id="KW-1133">Transmembrane helix</keyword>
<evidence type="ECO:0008006" key="5">
    <source>
        <dbReference type="Google" id="ProtNLM"/>
    </source>
</evidence>
<feature type="compositionally biased region" description="Low complexity" evidence="1">
    <location>
        <begin position="28"/>
        <end position="46"/>
    </location>
</feature>
<comment type="caution">
    <text evidence="3">The sequence shown here is derived from an EMBL/GenBank/DDBJ whole genome shotgun (WGS) entry which is preliminary data.</text>
</comment>
<dbReference type="RefSeq" id="WP_339392951.1">
    <property type="nucleotide sequence ID" value="NZ_BAAAAF010000007.1"/>
</dbReference>
<feature type="transmembrane region" description="Helical" evidence="2">
    <location>
        <begin position="367"/>
        <end position="388"/>
    </location>
</feature>
<keyword evidence="4" id="KW-1185">Reference proteome</keyword>
<feature type="region of interest" description="Disordered" evidence="1">
    <location>
        <begin position="244"/>
        <end position="280"/>
    </location>
</feature>
<feature type="transmembrane region" description="Helical" evidence="2">
    <location>
        <begin position="455"/>
        <end position="478"/>
    </location>
</feature>
<feature type="transmembrane region" description="Helical" evidence="2">
    <location>
        <begin position="337"/>
        <end position="361"/>
    </location>
</feature>
<accession>A0ABN0SNX9</accession>
<feature type="compositionally biased region" description="Low complexity" evidence="1">
    <location>
        <begin position="58"/>
        <end position="86"/>
    </location>
</feature>
<dbReference type="EMBL" id="BAAAAF010000007">
    <property type="protein sequence ID" value="GAA0036120.1"/>
    <property type="molecule type" value="Genomic_DNA"/>
</dbReference>
<protein>
    <recommendedName>
        <fullName evidence="5">ABC transporter permease</fullName>
    </recommendedName>
</protein>
<evidence type="ECO:0000313" key="4">
    <source>
        <dbReference type="Proteomes" id="UP001498238"/>
    </source>
</evidence>
<keyword evidence="2" id="KW-0472">Membrane</keyword>